<organism evidence="2 3">
    <name type="scientific">Ralstonia syzygii</name>
    <dbReference type="NCBI Taxonomy" id="28097"/>
    <lineage>
        <taxon>Bacteria</taxon>
        <taxon>Pseudomonadati</taxon>
        <taxon>Pseudomonadota</taxon>
        <taxon>Betaproteobacteria</taxon>
        <taxon>Burkholderiales</taxon>
        <taxon>Burkholderiaceae</taxon>
        <taxon>Ralstonia</taxon>
        <taxon>Ralstonia solanacearum species complex</taxon>
    </lineage>
</organism>
<dbReference type="Gene3D" id="1.20.58.90">
    <property type="match status" value="1"/>
</dbReference>
<evidence type="ECO:0000256" key="1">
    <source>
        <dbReference type="SAM" id="Coils"/>
    </source>
</evidence>
<evidence type="ECO:0000313" key="3">
    <source>
        <dbReference type="Proteomes" id="UP000677898"/>
    </source>
</evidence>
<keyword evidence="1" id="KW-0175">Coiled coil</keyword>
<reference evidence="2 3" key="1">
    <citation type="journal article" date="2021" name="Phytopathology">
        <title>Complete genome sequence of Ralstonia syzygii subsp. indonesiensis strain LLRS-1, isolated from wilted tobacco in China.</title>
        <authorList>
            <person name="Lu C.H."/>
            <person name="Li J.Y."/>
            <person name="Mi M.G."/>
            <person name="Lin Z.L."/>
            <person name="Jiang N."/>
            <person name="Gai X."/>
            <person name="Ma J.H."/>
            <person name="Lei L.P."/>
            <person name="Xia Z.Y."/>
        </authorList>
    </citation>
    <scope>NUCLEOTIDE SEQUENCE [LARGE SCALE GENOMIC DNA]</scope>
    <source>
        <strain evidence="2 3">LLRS-1</strain>
    </source>
</reference>
<gene>
    <name evidence="2" type="ORF">GO998_12755</name>
</gene>
<evidence type="ECO:0000313" key="2">
    <source>
        <dbReference type="EMBL" id="QUP55486.1"/>
    </source>
</evidence>
<proteinExistence type="predicted"/>
<accession>A0ABX7ZJB7</accession>
<protein>
    <submittedName>
        <fullName evidence="2">Type III effector</fullName>
    </submittedName>
</protein>
<feature type="coiled-coil region" evidence="1">
    <location>
        <begin position="53"/>
        <end position="110"/>
    </location>
</feature>
<dbReference type="EMBL" id="CP046729">
    <property type="protein sequence ID" value="QUP55486.1"/>
    <property type="molecule type" value="Genomic_DNA"/>
</dbReference>
<sequence>MSALDKLQQRNFKPALGGLEIPFTPNSLLGGGKRVSQLGSSSRDVGVVASGAAAELREEIEDKRLLIQNLTEELQGETDTGQRALTTETLSSARADLAQLVERLRVLADEHRRING</sequence>
<name>A0ABX7ZJB7_9RALS</name>
<keyword evidence="3" id="KW-1185">Reference proteome</keyword>
<dbReference type="Proteomes" id="UP000677898">
    <property type="component" value="Chromosome"/>
</dbReference>